<keyword evidence="1" id="KW-0812">Transmembrane</keyword>
<gene>
    <name evidence="2" type="ordered locus">Npun_F5531</name>
</gene>
<reference evidence="3" key="1">
    <citation type="submission" date="2008-04" db="EMBL/GenBank/DDBJ databases">
        <title>Complete sequence of chromosome of Nostoc punctiforme ATCC 29133.</title>
        <authorList>
            <consortium name="US DOE Joint Genome Institute"/>
            <person name="Copeland A."/>
            <person name="Lucas S."/>
            <person name="Lapidus A."/>
            <person name="Glavina del Rio T."/>
            <person name="Dalin E."/>
            <person name="Tice H."/>
            <person name="Pitluck S."/>
            <person name="Chain P."/>
            <person name="Malfatti S."/>
            <person name="Shin M."/>
            <person name="Vergez L."/>
            <person name="Schmutz J."/>
            <person name="Larimer F."/>
            <person name="Land M."/>
            <person name="Hauser L."/>
            <person name="Kyrpides N."/>
            <person name="Kim E."/>
            <person name="Meeks J.C."/>
            <person name="Elhai J."/>
            <person name="Campbell E.L."/>
            <person name="Thiel T."/>
            <person name="Longmire J."/>
            <person name="Potts M."/>
            <person name="Atlas R."/>
        </authorList>
    </citation>
    <scope>NUCLEOTIDE SEQUENCE [LARGE SCALE GENOMIC DNA]</scope>
    <source>
        <strain evidence="3">ATCC 29133 / PCC 73102</strain>
    </source>
</reference>
<dbReference type="HOGENOM" id="CLU_2570408_0_0_3"/>
<sequence>MNHSRKVLPEALGIFQDVRNGLIIINLSILNFSLNFFTDLNLFLALYDSKLLLKITKIAKKINKNFRPLSPMSDSLDYLSK</sequence>
<dbReference type="EMBL" id="CP001037">
    <property type="protein sequence ID" value="ACC83837.1"/>
    <property type="molecule type" value="Genomic_DNA"/>
</dbReference>
<keyword evidence="3" id="KW-1185">Reference proteome</keyword>
<evidence type="ECO:0000313" key="3">
    <source>
        <dbReference type="Proteomes" id="UP000001191"/>
    </source>
</evidence>
<keyword evidence="1" id="KW-0472">Membrane</keyword>
<reference evidence="2 3" key="2">
    <citation type="journal article" date="2013" name="Plant Physiol.">
        <title>A Nostoc punctiforme Sugar Transporter Necessary to Establish a Cyanobacterium-Plant Symbiosis.</title>
        <authorList>
            <person name="Ekman M."/>
            <person name="Picossi S."/>
            <person name="Campbell E.L."/>
            <person name="Meeks J.C."/>
            <person name="Flores E."/>
        </authorList>
    </citation>
    <scope>NUCLEOTIDE SEQUENCE [LARGE SCALE GENOMIC DNA]</scope>
    <source>
        <strain evidence="3">ATCC 29133 / PCC 73102</strain>
    </source>
</reference>
<evidence type="ECO:0000256" key="1">
    <source>
        <dbReference type="SAM" id="Phobius"/>
    </source>
</evidence>
<dbReference type="AlphaFoldDB" id="B2J6R1"/>
<keyword evidence="1" id="KW-1133">Transmembrane helix</keyword>
<dbReference type="Proteomes" id="UP000001191">
    <property type="component" value="Chromosome"/>
</dbReference>
<feature type="transmembrane region" description="Helical" evidence="1">
    <location>
        <begin position="20"/>
        <end position="47"/>
    </location>
</feature>
<evidence type="ECO:0000313" key="2">
    <source>
        <dbReference type="EMBL" id="ACC83837.1"/>
    </source>
</evidence>
<organism evidence="2 3">
    <name type="scientific">Nostoc punctiforme (strain ATCC 29133 / PCC 73102)</name>
    <dbReference type="NCBI Taxonomy" id="63737"/>
    <lineage>
        <taxon>Bacteria</taxon>
        <taxon>Bacillati</taxon>
        <taxon>Cyanobacteriota</taxon>
        <taxon>Cyanophyceae</taxon>
        <taxon>Nostocales</taxon>
        <taxon>Nostocaceae</taxon>
        <taxon>Nostoc</taxon>
    </lineage>
</organism>
<dbReference type="EnsemblBacteria" id="ACC83837">
    <property type="protein sequence ID" value="ACC83837"/>
    <property type="gene ID" value="Npun_F5531"/>
</dbReference>
<protein>
    <submittedName>
        <fullName evidence="2">Uncharacterized protein</fullName>
    </submittedName>
</protein>
<accession>B2J6R1</accession>
<proteinExistence type="predicted"/>
<name>B2J6R1_NOSP7</name>
<dbReference type="STRING" id="63737.Npun_F5531"/>
<dbReference type="KEGG" id="npu:Npun_F5531"/>